<dbReference type="SUPFAM" id="SSF54637">
    <property type="entry name" value="Thioesterase/thiol ester dehydrase-isomerase"/>
    <property type="match status" value="1"/>
</dbReference>
<evidence type="ECO:0000313" key="4">
    <source>
        <dbReference type="Proteomes" id="UP000028481"/>
    </source>
</evidence>
<organism evidence="3 4">
    <name type="scientific">Thermodesulfobacterium commune DSM 2178</name>
    <dbReference type="NCBI Taxonomy" id="289377"/>
    <lineage>
        <taxon>Bacteria</taxon>
        <taxon>Pseudomonadati</taxon>
        <taxon>Thermodesulfobacteriota</taxon>
        <taxon>Thermodesulfobacteria</taxon>
        <taxon>Thermodesulfobacteriales</taxon>
        <taxon>Thermodesulfobacteriaceae</taxon>
        <taxon>Thermodesulfobacterium</taxon>
    </lineage>
</organism>
<dbReference type="Proteomes" id="UP000028481">
    <property type="component" value="Chromosome"/>
</dbReference>
<evidence type="ECO:0000259" key="2">
    <source>
        <dbReference type="Pfam" id="PF03061"/>
    </source>
</evidence>
<proteinExistence type="predicted"/>
<dbReference type="EMBL" id="CP008796">
    <property type="protein sequence ID" value="AIH04546.1"/>
    <property type="molecule type" value="Genomic_DNA"/>
</dbReference>
<dbReference type="RefSeq" id="WP_038062286.1">
    <property type="nucleotide sequence ID" value="NZ_CP008796.1"/>
</dbReference>
<dbReference type="CDD" id="cd03443">
    <property type="entry name" value="PaaI_thioesterase"/>
    <property type="match status" value="1"/>
</dbReference>
<dbReference type="InterPro" id="IPR006683">
    <property type="entry name" value="Thioestr_dom"/>
</dbReference>
<evidence type="ECO:0000256" key="1">
    <source>
        <dbReference type="ARBA" id="ARBA00022801"/>
    </source>
</evidence>
<dbReference type="AlphaFoldDB" id="A0A075WUG9"/>
<reference evidence="3 4" key="1">
    <citation type="journal article" date="2015" name="Genome Announc.">
        <title>Genome Sequence of a Sulfate-Reducing Thermophilic Bacterium, Thermodesulfobacterium commune DSM 2178T (Phylum Thermodesulfobacteria).</title>
        <authorList>
            <person name="Bhatnagar S."/>
            <person name="Badger J.H."/>
            <person name="Madupu R."/>
            <person name="Khouri H.M."/>
            <person name="O'Connor E.M."/>
            <person name="Robb F.T."/>
            <person name="Ward N.L."/>
            <person name="Eisen J.A."/>
        </authorList>
    </citation>
    <scope>NUCLEOTIDE SEQUENCE [LARGE SCALE GENOMIC DNA]</scope>
    <source>
        <strain evidence="3 4">DSM 2178</strain>
    </source>
</reference>
<evidence type="ECO:0000313" key="3">
    <source>
        <dbReference type="EMBL" id="AIH04546.1"/>
    </source>
</evidence>
<dbReference type="HOGENOM" id="CLU_089876_11_2_0"/>
<dbReference type="GO" id="GO:0016289">
    <property type="term" value="F:acyl-CoA hydrolase activity"/>
    <property type="evidence" value="ECO:0007669"/>
    <property type="project" value="TreeGrafter"/>
</dbReference>
<dbReference type="InterPro" id="IPR003736">
    <property type="entry name" value="PAAI_dom"/>
</dbReference>
<feature type="domain" description="Thioesterase" evidence="2">
    <location>
        <begin position="53"/>
        <end position="124"/>
    </location>
</feature>
<gene>
    <name evidence="3" type="ORF">HL41_07540</name>
</gene>
<dbReference type="OrthoDB" id="32575at2"/>
<accession>A0A075WUG9</accession>
<keyword evidence="1" id="KW-0378">Hydrolase</keyword>
<dbReference type="eggNOG" id="COG2050">
    <property type="taxonomic scope" value="Bacteria"/>
</dbReference>
<dbReference type="KEGG" id="tcm:HL41_07540"/>
<dbReference type="Gene3D" id="3.10.129.10">
    <property type="entry name" value="Hotdog Thioesterase"/>
    <property type="match status" value="1"/>
</dbReference>
<dbReference type="InterPro" id="IPR052723">
    <property type="entry name" value="Acyl-CoA_thioesterase_PaaI"/>
</dbReference>
<dbReference type="PANTHER" id="PTHR42856:SF1">
    <property type="entry name" value="ACYL-COENZYME A THIOESTERASE PAAI"/>
    <property type="match status" value="1"/>
</dbReference>
<sequence>MEASRKEQVWKIAKFMREHDRVAVWLEVDLIEVDLGYALIGMKVREDMLNAAGVCQGGAIFSLADFAFAVASNSHGKLALAISSSIYFPSSAKVGEYLYAEAKELSLTKRTGVYEVKVFEKEKGRLVAIFTGQVYRKEEDLRGLISEKM</sequence>
<dbReference type="PaxDb" id="289377-HL41_07540"/>
<dbReference type="NCBIfam" id="TIGR00369">
    <property type="entry name" value="unchar_dom_1"/>
    <property type="match status" value="1"/>
</dbReference>
<dbReference type="InterPro" id="IPR029069">
    <property type="entry name" value="HotDog_dom_sf"/>
</dbReference>
<dbReference type="STRING" id="289377.HL41_07540"/>
<dbReference type="Pfam" id="PF03061">
    <property type="entry name" value="4HBT"/>
    <property type="match status" value="1"/>
</dbReference>
<protein>
    <submittedName>
        <fullName evidence="3">Phenylacetic acid degradation protein</fullName>
    </submittedName>
</protein>
<keyword evidence="4" id="KW-1185">Reference proteome</keyword>
<dbReference type="PANTHER" id="PTHR42856">
    <property type="entry name" value="ACYL-COENZYME A THIOESTERASE PAAI"/>
    <property type="match status" value="1"/>
</dbReference>
<name>A0A075WUG9_9BACT</name>